<proteinExistence type="predicted"/>
<dbReference type="Pfam" id="PF21537">
    <property type="entry name" value="DUF1980_C"/>
    <property type="match status" value="1"/>
</dbReference>
<accession>A0AA45WYN6</accession>
<dbReference type="PANTHER" id="PTHR40047:SF1">
    <property type="entry name" value="UPF0703 PROTEIN YCGQ"/>
    <property type="match status" value="1"/>
</dbReference>
<keyword evidence="1" id="KW-0472">Membrane</keyword>
<keyword evidence="1" id="KW-1133">Transmembrane helix</keyword>
<feature type="domain" description="DUF1980" evidence="3">
    <location>
        <begin position="124"/>
        <end position="251"/>
    </location>
</feature>
<feature type="transmembrane region" description="Helical" evidence="1">
    <location>
        <begin position="9"/>
        <end position="27"/>
    </location>
</feature>
<feature type="domain" description="DUF1980" evidence="2">
    <location>
        <begin position="12"/>
        <end position="101"/>
    </location>
</feature>
<feature type="transmembrane region" description="Helical" evidence="1">
    <location>
        <begin position="39"/>
        <end position="58"/>
    </location>
</feature>
<dbReference type="EMBL" id="FXUF01000016">
    <property type="protein sequence ID" value="SMP67765.1"/>
    <property type="molecule type" value="Genomic_DNA"/>
</dbReference>
<evidence type="ECO:0000313" key="5">
    <source>
        <dbReference type="Proteomes" id="UP001158066"/>
    </source>
</evidence>
<keyword evidence="1" id="KW-0812">Transmembrane</keyword>
<evidence type="ECO:0000259" key="3">
    <source>
        <dbReference type="Pfam" id="PF21537"/>
    </source>
</evidence>
<dbReference type="InterPro" id="IPR015402">
    <property type="entry name" value="DUF1980"/>
</dbReference>
<dbReference type="InterPro" id="IPR052955">
    <property type="entry name" value="UPF0703_membrane_permease"/>
</dbReference>
<dbReference type="PANTHER" id="PTHR40047">
    <property type="entry name" value="UPF0703 PROTEIN YCGQ"/>
    <property type="match status" value="1"/>
</dbReference>
<comment type="caution">
    <text evidence="4">The sequence shown here is derived from an EMBL/GenBank/DDBJ whole genome shotgun (WGS) entry which is preliminary data.</text>
</comment>
<gene>
    <name evidence="4" type="ORF">SAMN06296020_1162</name>
</gene>
<dbReference type="InterPro" id="IPR048493">
    <property type="entry name" value="DUF1980_N"/>
</dbReference>
<dbReference type="NCBIfam" id="TIGR03943">
    <property type="entry name" value="TIGR03943 family putative permease subunit"/>
    <property type="match status" value="1"/>
</dbReference>
<organism evidence="4 5">
    <name type="scientific">Anoxynatronum buryatiense</name>
    <dbReference type="NCBI Taxonomy" id="489973"/>
    <lineage>
        <taxon>Bacteria</taxon>
        <taxon>Bacillati</taxon>
        <taxon>Bacillota</taxon>
        <taxon>Clostridia</taxon>
        <taxon>Eubacteriales</taxon>
        <taxon>Clostridiaceae</taxon>
        <taxon>Anoxynatronum</taxon>
    </lineage>
</organism>
<dbReference type="AlphaFoldDB" id="A0AA45WYN6"/>
<name>A0AA45WYN6_9CLOT</name>
<evidence type="ECO:0000313" key="4">
    <source>
        <dbReference type="EMBL" id="SMP67765.1"/>
    </source>
</evidence>
<dbReference type="Pfam" id="PF09323">
    <property type="entry name" value="DUF1980"/>
    <property type="match status" value="1"/>
</dbReference>
<evidence type="ECO:0000259" key="2">
    <source>
        <dbReference type="Pfam" id="PF09323"/>
    </source>
</evidence>
<dbReference type="InterPro" id="IPR048447">
    <property type="entry name" value="DUF1980_C"/>
</dbReference>
<dbReference type="RefSeq" id="WP_283410422.1">
    <property type="nucleotide sequence ID" value="NZ_FXUF01000016.1"/>
</dbReference>
<sequence>MKKINWNECCWFLILLGFSVYLYHLLYSGEILYFVHPRSVKFTTLTMLAFFVLTIFQVKRLSDTSRRPVKWGYLLFLLPLLTGALVAPKGITEEIAVTRGITVAAQDRSGFSLFSPDTNRRIDYTRYEVLEIDDVFFDDALNEIRNDIPRYIGQKVSLYGFVFRQDHFDEQTLFISRLLIVCCAADSLITGILADYEGADAFEDYTWVQVTGVIDQTTYYDPWVDKTYEAPVVRVETIELREKPDVPYVYPRNYAGPEH</sequence>
<evidence type="ECO:0000256" key="1">
    <source>
        <dbReference type="SAM" id="Phobius"/>
    </source>
</evidence>
<protein>
    <submittedName>
        <fullName evidence="4">Membrane protein</fullName>
    </submittedName>
</protein>
<dbReference type="Proteomes" id="UP001158066">
    <property type="component" value="Unassembled WGS sequence"/>
</dbReference>
<feature type="transmembrane region" description="Helical" evidence="1">
    <location>
        <begin position="70"/>
        <end position="87"/>
    </location>
</feature>
<reference evidence="4" key="1">
    <citation type="submission" date="2017-05" db="EMBL/GenBank/DDBJ databases">
        <authorList>
            <person name="Varghese N."/>
            <person name="Submissions S."/>
        </authorList>
    </citation>
    <scope>NUCLEOTIDE SEQUENCE</scope>
    <source>
        <strain evidence="4">Su22</strain>
    </source>
</reference>
<keyword evidence="5" id="KW-1185">Reference proteome</keyword>